<proteinExistence type="predicted"/>
<accession>A0A4C1VQ63</accession>
<keyword evidence="2" id="KW-1185">Reference proteome</keyword>
<evidence type="ECO:0000313" key="1">
    <source>
        <dbReference type="EMBL" id="GBP41268.1"/>
    </source>
</evidence>
<name>A0A4C1VQ63_EUMVA</name>
<gene>
    <name evidence="1" type="ORF">EVAR_32994_1</name>
</gene>
<sequence length="80" mass="8820">MPSKRHVSAFENAKWPFAKAGSHSTTNLKTISLSINDPFARGPLEVRLRPEKVIHKGSSDDLSYGLDYNGGGSLLKTKHR</sequence>
<protein>
    <submittedName>
        <fullName evidence="1">Uncharacterized protein</fullName>
    </submittedName>
</protein>
<dbReference type="Proteomes" id="UP000299102">
    <property type="component" value="Unassembled WGS sequence"/>
</dbReference>
<evidence type="ECO:0000313" key="2">
    <source>
        <dbReference type="Proteomes" id="UP000299102"/>
    </source>
</evidence>
<reference evidence="1 2" key="1">
    <citation type="journal article" date="2019" name="Commun. Biol.">
        <title>The bagworm genome reveals a unique fibroin gene that provides high tensile strength.</title>
        <authorList>
            <person name="Kono N."/>
            <person name="Nakamura H."/>
            <person name="Ohtoshi R."/>
            <person name="Tomita M."/>
            <person name="Numata K."/>
            <person name="Arakawa K."/>
        </authorList>
    </citation>
    <scope>NUCLEOTIDE SEQUENCE [LARGE SCALE GENOMIC DNA]</scope>
</reference>
<organism evidence="1 2">
    <name type="scientific">Eumeta variegata</name>
    <name type="common">Bagworm moth</name>
    <name type="synonym">Eumeta japonica</name>
    <dbReference type="NCBI Taxonomy" id="151549"/>
    <lineage>
        <taxon>Eukaryota</taxon>
        <taxon>Metazoa</taxon>
        <taxon>Ecdysozoa</taxon>
        <taxon>Arthropoda</taxon>
        <taxon>Hexapoda</taxon>
        <taxon>Insecta</taxon>
        <taxon>Pterygota</taxon>
        <taxon>Neoptera</taxon>
        <taxon>Endopterygota</taxon>
        <taxon>Lepidoptera</taxon>
        <taxon>Glossata</taxon>
        <taxon>Ditrysia</taxon>
        <taxon>Tineoidea</taxon>
        <taxon>Psychidae</taxon>
        <taxon>Oiketicinae</taxon>
        <taxon>Eumeta</taxon>
    </lineage>
</organism>
<dbReference type="AlphaFoldDB" id="A0A4C1VQ63"/>
<dbReference type="EMBL" id="BGZK01000396">
    <property type="protein sequence ID" value="GBP41268.1"/>
    <property type="molecule type" value="Genomic_DNA"/>
</dbReference>
<comment type="caution">
    <text evidence="1">The sequence shown here is derived from an EMBL/GenBank/DDBJ whole genome shotgun (WGS) entry which is preliminary data.</text>
</comment>